<dbReference type="AlphaFoldDB" id="A0A7H8NAT6"/>
<dbReference type="EMBL" id="CP054929">
    <property type="protein sequence ID" value="QKW51541.1"/>
    <property type="molecule type" value="Genomic_DNA"/>
</dbReference>
<evidence type="ECO:0000256" key="2">
    <source>
        <dbReference type="ARBA" id="ARBA00023315"/>
    </source>
</evidence>
<dbReference type="InterPro" id="IPR016181">
    <property type="entry name" value="Acyl_CoA_acyltransferase"/>
</dbReference>
<evidence type="ECO:0000313" key="5">
    <source>
        <dbReference type="EMBL" id="QKW51541.1"/>
    </source>
</evidence>
<proteinExistence type="predicted"/>
<dbReference type="RefSeq" id="WP_176163260.1">
    <property type="nucleotide sequence ID" value="NZ_CP054929.1"/>
</dbReference>
<dbReference type="PANTHER" id="PTHR43877">
    <property type="entry name" value="AMINOALKYLPHOSPHONATE N-ACETYLTRANSFERASE-RELATED-RELATED"/>
    <property type="match status" value="1"/>
</dbReference>
<dbReference type="Gene3D" id="3.40.630.30">
    <property type="match status" value="1"/>
</dbReference>
<reference evidence="5 6" key="1">
    <citation type="submission" date="2020-06" db="EMBL/GenBank/DDBJ databases">
        <title>Genome mining for natural products.</title>
        <authorList>
            <person name="Zhang B."/>
            <person name="Shi J."/>
            <person name="Ge H."/>
        </authorList>
    </citation>
    <scope>NUCLEOTIDE SEQUENCE [LARGE SCALE GENOMIC DNA]</scope>
    <source>
        <strain evidence="5 6">NA00687</strain>
    </source>
</reference>
<dbReference type="InterPro" id="IPR000182">
    <property type="entry name" value="GNAT_dom"/>
</dbReference>
<evidence type="ECO:0000256" key="3">
    <source>
        <dbReference type="SAM" id="MobiDB-lite"/>
    </source>
</evidence>
<dbReference type="GO" id="GO:0016747">
    <property type="term" value="F:acyltransferase activity, transferring groups other than amino-acyl groups"/>
    <property type="evidence" value="ECO:0007669"/>
    <property type="project" value="InterPro"/>
</dbReference>
<feature type="domain" description="N-acetyltransferase" evidence="4">
    <location>
        <begin position="38"/>
        <end position="189"/>
    </location>
</feature>
<sequence length="189" mass="20177">MSIERLPKPAPPVHDARHAPPAGRTWRAQVPWTHPDAEALRARQRAEIAEVYGTTESEPGPAPSAADCAVFVVAYAEPGARGADRVAGGRPGGGVPVGCGGLRELGGGLGEVKRMYVEPAWRGTGIAGEVLGALEGWARRRGWRALRLETGDRQPAAVRFYARRGYARIPNFGAYAGLPGSWCFERALN</sequence>
<name>A0A7H8NAT6_9ACTN</name>
<accession>A0A7H8NAT6</accession>
<evidence type="ECO:0000256" key="1">
    <source>
        <dbReference type="ARBA" id="ARBA00022679"/>
    </source>
</evidence>
<keyword evidence="6" id="KW-1185">Reference proteome</keyword>
<dbReference type="CDD" id="cd04301">
    <property type="entry name" value="NAT_SF"/>
    <property type="match status" value="1"/>
</dbReference>
<evidence type="ECO:0000259" key="4">
    <source>
        <dbReference type="PROSITE" id="PS51186"/>
    </source>
</evidence>
<dbReference type="InterPro" id="IPR050832">
    <property type="entry name" value="Bact_Acetyltransf"/>
</dbReference>
<protein>
    <submittedName>
        <fullName evidence="5">GNAT family N-acetyltransferase</fullName>
    </submittedName>
</protein>
<keyword evidence="2" id="KW-0012">Acyltransferase</keyword>
<dbReference type="PROSITE" id="PS51186">
    <property type="entry name" value="GNAT"/>
    <property type="match status" value="1"/>
</dbReference>
<evidence type="ECO:0000313" key="6">
    <source>
        <dbReference type="Proteomes" id="UP000509303"/>
    </source>
</evidence>
<organism evidence="5 6">
    <name type="scientific">Streptomyces buecherae</name>
    <dbReference type="NCBI Taxonomy" id="2763006"/>
    <lineage>
        <taxon>Bacteria</taxon>
        <taxon>Bacillati</taxon>
        <taxon>Actinomycetota</taxon>
        <taxon>Actinomycetes</taxon>
        <taxon>Kitasatosporales</taxon>
        <taxon>Streptomycetaceae</taxon>
        <taxon>Streptomyces</taxon>
    </lineage>
</organism>
<keyword evidence="1 5" id="KW-0808">Transferase</keyword>
<feature type="region of interest" description="Disordered" evidence="3">
    <location>
        <begin position="1"/>
        <end position="30"/>
    </location>
</feature>
<dbReference type="SUPFAM" id="SSF55729">
    <property type="entry name" value="Acyl-CoA N-acyltransferases (Nat)"/>
    <property type="match status" value="1"/>
</dbReference>
<gene>
    <name evidence="5" type="ORF">HUT08_20705</name>
</gene>
<dbReference type="Proteomes" id="UP000509303">
    <property type="component" value="Chromosome"/>
</dbReference>
<dbReference type="PANTHER" id="PTHR43877:SF2">
    <property type="entry name" value="AMINOALKYLPHOSPHONATE N-ACETYLTRANSFERASE-RELATED"/>
    <property type="match status" value="1"/>
</dbReference>
<dbReference type="Pfam" id="PF00583">
    <property type="entry name" value="Acetyltransf_1"/>
    <property type="match status" value="1"/>
</dbReference>